<dbReference type="InterPro" id="IPR044898">
    <property type="entry name" value="CDI_dom_sf"/>
</dbReference>
<evidence type="ECO:0000256" key="1">
    <source>
        <dbReference type="ARBA" id="ARBA00004530"/>
    </source>
</evidence>
<feature type="compositionally biased region" description="Low complexity" evidence="8">
    <location>
        <begin position="869"/>
        <end position="892"/>
    </location>
</feature>
<proteinExistence type="predicted"/>
<feature type="region of interest" description="Disordered" evidence="8">
    <location>
        <begin position="861"/>
        <end position="892"/>
    </location>
</feature>
<evidence type="ECO:0000256" key="2">
    <source>
        <dbReference type="ARBA" id="ARBA00022692"/>
    </source>
</evidence>
<keyword evidence="11" id="KW-1185">Reference proteome</keyword>
<feature type="compositionally biased region" description="Low complexity" evidence="8">
    <location>
        <begin position="497"/>
        <end position="506"/>
    </location>
</feature>
<evidence type="ECO:0000313" key="10">
    <source>
        <dbReference type="EMBL" id="KOX70936.1"/>
    </source>
</evidence>
<evidence type="ECO:0000259" key="9">
    <source>
        <dbReference type="Pfam" id="PF01299"/>
    </source>
</evidence>
<gene>
    <name evidence="10" type="ORF">WN51_03365</name>
</gene>
<keyword evidence="6" id="KW-0472">Membrane</keyword>
<dbReference type="GO" id="GO:0031902">
    <property type="term" value="C:late endosome membrane"/>
    <property type="evidence" value="ECO:0007669"/>
    <property type="project" value="TreeGrafter"/>
</dbReference>
<dbReference type="InterPro" id="IPR002000">
    <property type="entry name" value="Lysosome-assoc_membr_glycop"/>
</dbReference>
<keyword evidence="3" id="KW-0732">Signal</keyword>
<keyword evidence="4" id="KW-0967">Endosome</keyword>
<feature type="region of interest" description="Disordered" evidence="8">
    <location>
        <begin position="763"/>
        <end position="799"/>
    </location>
</feature>
<dbReference type="GO" id="GO:0005886">
    <property type="term" value="C:plasma membrane"/>
    <property type="evidence" value="ECO:0007669"/>
    <property type="project" value="UniProtKB-SubCell"/>
</dbReference>
<dbReference type="InterPro" id="IPR048528">
    <property type="entry name" value="Lamp2-like_luminal"/>
</dbReference>
<dbReference type="PANTHER" id="PTHR11506">
    <property type="entry name" value="LYSOSOME-ASSOCIATED MEMBRANE GLYCOPROTEIN"/>
    <property type="match status" value="1"/>
</dbReference>
<evidence type="ECO:0000256" key="7">
    <source>
        <dbReference type="ARBA" id="ARBA00023180"/>
    </source>
</evidence>
<feature type="domain" description="Lysosome-associated membrane glycoprotein 2-like luminal" evidence="9">
    <location>
        <begin position="517"/>
        <end position="668"/>
    </location>
</feature>
<dbReference type="PANTHER" id="PTHR11506:SF41">
    <property type="entry name" value="LYSOSOME-ASSOCIATED MEMBRANE GLYCOPROTEIN 1-LIKE"/>
    <property type="match status" value="1"/>
</dbReference>
<keyword evidence="2" id="KW-0812">Transmembrane</keyword>
<name>A0A0M8ZVM3_9HYME</name>
<reference evidence="10 11" key="1">
    <citation type="submission" date="2015-07" db="EMBL/GenBank/DDBJ databases">
        <title>The genome of Melipona quadrifasciata.</title>
        <authorList>
            <person name="Pan H."/>
            <person name="Kapheim K."/>
        </authorList>
    </citation>
    <scope>NUCLEOTIDE SEQUENCE [LARGE SCALE GENOMIC DNA]</scope>
    <source>
        <strain evidence="10">0111107301</strain>
        <tissue evidence="10">Whole body</tissue>
    </source>
</reference>
<evidence type="ECO:0000256" key="4">
    <source>
        <dbReference type="ARBA" id="ARBA00022753"/>
    </source>
</evidence>
<accession>A0A0M8ZVM3</accession>
<sequence length="892" mass="100593">MSTSHLFCPLQNFLNGKTFNSEEQVNHAVENFFQSEPTTFIFCVHVAKINEQIYATEIDINFVKNSRIFQIDYVPLKVPKDNVTIDDKNEWFNATSEIDLRLFVASVKNGIHKCKETEQKVGEAQVLMNNVSLIAFNRDDNLSSREETECSKEEGKKKTFPYVSTNANHDICTMARMSISVTVPYKTKTSGIATIDVPTRVNVDGGCRGTAASMTLTWPVPSADSLADTSKKQNKIWFLLIKKERTSEIYDIKVEIFTDEEHFADVERVGEPILIDTGFDASLFPAPVENGIHSCPNETKFTSTSGNITISDVLLVAFDDEKDFASKKVTDCRSVFFEDDFEYIIKENTGTPCTLAKMSITVDVQIKDKNITLKVPSNATATGICADKYSQMTLSWPIDKVMNNITFYIGQNKTHFFVFQIAASIYLEGKAINGMSYTGIDLFSAAATNGVYRCLNSNSEIELDDIRLTITDVTFVAFYTEQNIFSPNVTECPKLDPITPETSTKPTPEPKPNVTDYNYSVTNSTSKVVCIAANMSISIEITYKTTDNKDEKGTLSVPIDATATGKCGDKLSTMELHWSAGSEKSNTTNTVAMNFEKGDSSYFIRSMNLSVYLDERNFPKHKNDTEQRYVEGLNEFSTNNVYKCARNTSVTAKDAKIVIANVTMIAFNTNVNITSKSVRGRRRGDEERRVIECSLASWLLEFCQNMLAASMCREVRFRVLSGTTMTSHVPRCLFGKPNPKETVEMLHEALETDRNKFIKRWGVDPRSGKEDKENSYQRKRHDKHEQSPKKRSNPYSRQTKINERKGEWYLEDARTKKTHVLISRLVLEILIAKCAYRFVTWPVSFVADYWRARKVCEVNKKPLASSVDSSKQQSEASKTSKTTKPSKVAAQK</sequence>
<dbReference type="GO" id="GO:0005765">
    <property type="term" value="C:lysosomal membrane"/>
    <property type="evidence" value="ECO:0007669"/>
    <property type="project" value="TreeGrafter"/>
</dbReference>
<keyword evidence="7" id="KW-0325">Glycoprotein</keyword>
<evidence type="ECO:0000256" key="5">
    <source>
        <dbReference type="ARBA" id="ARBA00022989"/>
    </source>
</evidence>
<dbReference type="OrthoDB" id="7686737at2759"/>
<evidence type="ECO:0000256" key="6">
    <source>
        <dbReference type="ARBA" id="ARBA00023136"/>
    </source>
</evidence>
<dbReference type="Gene3D" id="2.40.160.110">
    <property type="match status" value="4"/>
</dbReference>
<protein>
    <submittedName>
        <fullName evidence="10">Lysosome-associated membrane glycoprotein 1</fullName>
    </submittedName>
</protein>
<dbReference type="STRING" id="166423.A0A0M8ZVM3"/>
<keyword evidence="5" id="KW-1133">Transmembrane helix</keyword>
<evidence type="ECO:0000256" key="3">
    <source>
        <dbReference type="ARBA" id="ARBA00022729"/>
    </source>
</evidence>
<dbReference type="GO" id="GO:0072594">
    <property type="term" value="P:establishment of protein localization to organelle"/>
    <property type="evidence" value="ECO:0007669"/>
    <property type="project" value="TreeGrafter"/>
</dbReference>
<dbReference type="Gene3D" id="4.10.365.10">
    <property type="entry name" value="p27"/>
    <property type="match status" value="1"/>
</dbReference>
<dbReference type="Pfam" id="PF01299">
    <property type="entry name" value="Lamp2-like_luminal"/>
    <property type="match status" value="1"/>
</dbReference>
<feature type="compositionally biased region" description="Basic and acidic residues" evidence="8">
    <location>
        <begin position="763"/>
        <end position="776"/>
    </location>
</feature>
<feature type="region of interest" description="Disordered" evidence="8">
    <location>
        <begin position="495"/>
        <end position="515"/>
    </location>
</feature>
<comment type="subcellular location">
    <subcellularLocation>
        <location evidence="1">Endosome membrane</location>
        <topology evidence="1">Single-pass type I membrane protein</topology>
    </subcellularLocation>
</comment>
<evidence type="ECO:0000313" key="11">
    <source>
        <dbReference type="Proteomes" id="UP000053105"/>
    </source>
</evidence>
<dbReference type="Proteomes" id="UP000053105">
    <property type="component" value="Unassembled WGS sequence"/>
</dbReference>
<organism evidence="10 11">
    <name type="scientific">Melipona quadrifasciata</name>
    <dbReference type="NCBI Taxonomy" id="166423"/>
    <lineage>
        <taxon>Eukaryota</taxon>
        <taxon>Metazoa</taxon>
        <taxon>Ecdysozoa</taxon>
        <taxon>Arthropoda</taxon>
        <taxon>Hexapoda</taxon>
        <taxon>Insecta</taxon>
        <taxon>Pterygota</taxon>
        <taxon>Neoptera</taxon>
        <taxon>Endopterygota</taxon>
        <taxon>Hymenoptera</taxon>
        <taxon>Apocrita</taxon>
        <taxon>Aculeata</taxon>
        <taxon>Apoidea</taxon>
        <taxon>Anthophila</taxon>
        <taxon>Apidae</taxon>
        <taxon>Melipona</taxon>
    </lineage>
</organism>
<dbReference type="EMBL" id="KQ435850">
    <property type="protein sequence ID" value="KOX70936.1"/>
    <property type="molecule type" value="Genomic_DNA"/>
</dbReference>
<evidence type="ECO:0000256" key="8">
    <source>
        <dbReference type="SAM" id="MobiDB-lite"/>
    </source>
</evidence>
<dbReference type="AlphaFoldDB" id="A0A0M8ZVM3"/>